<dbReference type="EMBL" id="JACCJB010000002">
    <property type="protein sequence ID" value="KAF6230492.1"/>
    <property type="molecule type" value="Genomic_DNA"/>
</dbReference>
<dbReference type="Proteomes" id="UP000593566">
    <property type="component" value="Unassembled WGS sequence"/>
</dbReference>
<protein>
    <submittedName>
        <fullName evidence="2">Uncharacterized protein</fullName>
    </submittedName>
</protein>
<proteinExistence type="predicted"/>
<dbReference type="AlphaFoldDB" id="A0A8H6L037"/>
<evidence type="ECO:0000313" key="2">
    <source>
        <dbReference type="EMBL" id="KAF6230492.1"/>
    </source>
</evidence>
<evidence type="ECO:0000256" key="1">
    <source>
        <dbReference type="SAM" id="MobiDB-lite"/>
    </source>
</evidence>
<sequence>MLEFDESLRVGVEPIETDDICAVLVERRSGAGDLMIHGNKRLVAIMTGPTQTDEYIIVAMRVNEDCKTNGNQQCFRPPRQRSESLGQSDGQRMAIDVTGIAHSDQKLVEIVENIGCGHLSPPHQGSFDILVRSHGNALEKSAVGEQ</sequence>
<gene>
    <name evidence="2" type="ORF">HO133_004836</name>
</gene>
<dbReference type="RefSeq" id="XP_037157749.1">
    <property type="nucleotide sequence ID" value="XM_037295748.1"/>
</dbReference>
<keyword evidence="3" id="KW-1185">Reference proteome</keyword>
<comment type="caution">
    <text evidence="2">The sequence shown here is derived from an EMBL/GenBank/DDBJ whole genome shotgun (WGS) entry which is preliminary data.</text>
</comment>
<accession>A0A8H6L037</accession>
<name>A0A8H6L037_9LECA</name>
<feature type="region of interest" description="Disordered" evidence="1">
    <location>
        <begin position="70"/>
        <end position="90"/>
    </location>
</feature>
<evidence type="ECO:0000313" key="3">
    <source>
        <dbReference type="Proteomes" id="UP000593566"/>
    </source>
</evidence>
<reference evidence="2 3" key="1">
    <citation type="journal article" date="2020" name="Genomics">
        <title>Complete, high-quality genomes from long-read metagenomic sequencing of two wolf lichen thalli reveals enigmatic genome architecture.</title>
        <authorList>
            <person name="McKenzie S.K."/>
            <person name="Walston R.F."/>
            <person name="Allen J.L."/>
        </authorList>
    </citation>
    <scope>NUCLEOTIDE SEQUENCE [LARGE SCALE GENOMIC DNA]</scope>
    <source>
        <strain evidence="2">WasteWater1</strain>
    </source>
</reference>
<organism evidence="2 3">
    <name type="scientific">Letharia lupina</name>
    <dbReference type="NCBI Taxonomy" id="560253"/>
    <lineage>
        <taxon>Eukaryota</taxon>
        <taxon>Fungi</taxon>
        <taxon>Dikarya</taxon>
        <taxon>Ascomycota</taxon>
        <taxon>Pezizomycotina</taxon>
        <taxon>Lecanoromycetes</taxon>
        <taxon>OSLEUM clade</taxon>
        <taxon>Lecanoromycetidae</taxon>
        <taxon>Lecanorales</taxon>
        <taxon>Lecanorineae</taxon>
        <taxon>Parmeliaceae</taxon>
        <taxon>Letharia</taxon>
    </lineage>
</organism>
<dbReference type="GeneID" id="59333242"/>